<gene>
    <name evidence="2" type="ORF">CLV63_12229</name>
</gene>
<organism evidence="2 3">
    <name type="scientific">Murinocardiopsis flavida</name>
    <dbReference type="NCBI Taxonomy" id="645275"/>
    <lineage>
        <taxon>Bacteria</taxon>
        <taxon>Bacillati</taxon>
        <taxon>Actinomycetota</taxon>
        <taxon>Actinomycetes</taxon>
        <taxon>Streptosporangiales</taxon>
        <taxon>Nocardiopsidaceae</taxon>
        <taxon>Murinocardiopsis</taxon>
    </lineage>
</organism>
<dbReference type="AlphaFoldDB" id="A0A2P8CZU9"/>
<keyword evidence="3" id="KW-1185">Reference proteome</keyword>
<comment type="caution">
    <text evidence="2">The sequence shown here is derived from an EMBL/GenBank/DDBJ whole genome shotgun (WGS) entry which is preliminary data.</text>
</comment>
<name>A0A2P8CZU9_9ACTN</name>
<dbReference type="Proteomes" id="UP000240542">
    <property type="component" value="Unassembled WGS sequence"/>
</dbReference>
<evidence type="ECO:0000313" key="3">
    <source>
        <dbReference type="Proteomes" id="UP000240542"/>
    </source>
</evidence>
<accession>A0A2P8CZU9</accession>
<dbReference type="EMBL" id="PYGA01000022">
    <property type="protein sequence ID" value="PSK90495.1"/>
    <property type="molecule type" value="Genomic_DNA"/>
</dbReference>
<sequence length="87" mass="8650">MGTRVFGVEAARRIARRPGPGPAGCPVRARTGVGSVPGPLGGAPGDPVEQGGVGTHLGVPASRRALEVGAAVQLTAEQDALLRAFLS</sequence>
<feature type="region of interest" description="Disordered" evidence="1">
    <location>
        <begin position="32"/>
        <end position="56"/>
    </location>
</feature>
<evidence type="ECO:0000313" key="2">
    <source>
        <dbReference type="EMBL" id="PSK90495.1"/>
    </source>
</evidence>
<evidence type="ECO:0000256" key="1">
    <source>
        <dbReference type="SAM" id="MobiDB-lite"/>
    </source>
</evidence>
<reference evidence="2 3" key="1">
    <citation type="submission" date="2018-03" db="EMBL/GenBank/DDBJ databases">
        <title>Genomic Encyclopedia of Archaeal and Bacterial Type Strains, Phase II (KMG-II): from individual species to whole genera.</title>
        <authorList>
            <person name="Goeker M."/>
        </authorList>
    </citation>
    <scope>NUCLEOTIDE SEQUENCE [LARGE SCALE GENOMIC DNA]</scope>
    <source>
        <strain evidence="2 3">DSM 45312</strain>
    </source>
</reference>
<proteinExistence type="predicted"/>
<protein>
    <submittedName>
        <fullName evidence="2">Uncharacterized protein</fullName>
    </submittedName>
</protein>